<dbReference type="PROSITE" id="PS51746">
    <property type="entry name" value="PPM_2"/>
    <property type="match status" value="1"/>
</dbReference>
<feature type="domain" description="PPM-type phosphatase" evidence="2">
    <location>
        <begin position="308"/>
        <end position="546"/>
    </location>
</feature>
<dbReference type="SMART" id="SM00332">
    <property type="entry name" value="PP2Cc"/>
    <property type="match status" value="1"/>
</dbReference>
<dbReference type="Gene3D" id="3.60.40.10">
    <property type="entry name" value="PPM-type phosphatase domain"/>
    <property type="match status" value="2"/>
</dbReference>
<dbReference type="GO" id="GO:0009507">
    <property type="term" value="C:chloroplast"/>
    <property type="evidence" value="ECO:0007669"/>
    <property type="project" value="TreeGrafter"/>
</dbReference>
<dbReference type="GO" id="GO:0046872">
    <property type="term" value="F:metal ion binding"/>
    <property type="evidence" value="ECO:0007669"/>
    <property type="project" value="UniProtKB-UniRule"/>
</dbReference>
<dbReference type="SUPFAM" id="SSF81606">
    <property type="entry name" value="PP2C-like"/>
    <property type="match status" value="1"/>
</dbReference>
<dbReference type="EMBL" id="CP093348">
    <property type="protein sequence ID" value="WOH04939.1"/>
    <property type="molecule type" value="Genomic_DNA"/>
</dbReference>
<keyword evidence="1" id="KW-0378">Hydrolase</keyword>
<keyword evidence="1" id="KW-0479">Metal-binding</keyword>
<gene>
    <name evidence="3" type="ORF">DCAR_0624351</name>
</gene>
<evidence type="ECO:0000313" key="3">
    <source>
        <dbReference type="EMBL" id="WOH04939.1"/>
    </source>
</evidence>
<comment type="catalytic activity">
    <reaction evidence="1">
        <text>O-phospho-L-seryl-[protein] + H2O = L-seryl-[protein] + phosphate</text>
        <dbReference type="Rhea" id="RHEA:20629"/>
        <dbReference type="Rhea" id="RHEA-COMP:9863"/>
        <dbReference type="Rhea" id="RHEA-COMP:11604"/>
        <dbReference type="ChEBI" id="CHEBI:15377"/>
        <dbReference type="ChEBI" id="CHEBI:29999"/>
        <dbReference type="ChEBI" id="CHEBI:43474"/>
        <dbReference type="ChEBI" id="CHEBI:83421"/>
        <dbReference type="EC" id="3.1.3.16"/>
    </reaction>
</comment>
<comment type="cofactor">
    <cofactor evidence="1">
        <name>Mg(2+)</name>
        <dbReference type="ChEBI" id="CHEBI:18420"/>
    </cofactor>
</comment>
<comment type="cofactor">
    <cofactor evidence="1">
        <name>Mn(2+)</name>
        <dbReference type="ChEBI" id="CHEBI:29035"/>
    </cofactor>
</comment>
<name>A0AAF1B367_DAUCS</name>
<keyword evidence="1" id="KW-0464">Manganese</keyword>
<sequence>MGDKLCTSLDSPSFITSSLPHYKLYNPIFKLQLLNPKPTCNTSSKSRTTRRKNGLLNLTVLCAPISSAPSSPDFDIVSTSEGSDGSFVFRFGDASEMERIRELEELRKLEELRELGGGSNEISYDLKVLDGNDEEEVVVKTIEREGLDVSEEHSDFIPTSSENLIQESDERSSQADILNASEETSTSALDSENACMTENSTQKNCHENSTSTCSLSNNSLTIEGNIPEPNIGDESVSDSVNLNESSSISTLEPEITDVEVLIGDMARVSDSDAVEVSSGDLTDAGADMQLIRNHIISEEISTPELCLSSGAALLPHPSKALAGGEESYFVTNLNWLGVADGVGQWSLEGSNPGVYARELMEHCGKIVSNSSGISILKPVEVLHRIVAEAQSPGSSTILLAHFDGQILHVANIGDSGFIVIRNGTVHRCSSPMHHEFHFPLQIAKGHDPSELVEEYQIDLELGDIVVTATDGLLDNLYMEEIASTVAKSLDAKINAQEIAKLLARRAQEVGKSAFGNSPFADSARAAGYKGYTGGKLDDVAVIVSLVQKRLISNA</sequence>
<keyword evidence="1" id="KW-0460">Magnesium</keyword>
<dbReference type="EC" id="3.1.3.16" evidence="1"/>
<evidence type="ECO:0000313" key="4">
    <source>
        <dbReference type="Proteomes" id="UP000077755"/>
    </source>
</evidence>
<reference evidence="3" key="2">
    <citation type="submission" date="2022-03" db="EMBL/GenBank/DDBJ databases">
        <title>Draft title - Genomic analysis of global carrot germplasm unveils the trajectory of domestication and the origin of high carotenoid orange carrot.</title>
        <authorList>
            <person name="Iorizzo M."/>
            <person name="Ellison S."/>
            <person name="Senalik D."/>
            <person name="Macko-Podgorni A."/>
            <person name="Grzebelus D."/>
            <person name="Bostan H."/>
            <person name="Rolling W."/>
            <person name="Curaba J."/>
            <person name="Simon P."/>
        </authorList>
    </citation>
    <scope>NUCLEOTIDE SEQUENCE</scope>
    <source>
        <tissue evidence="3">Leaf</tissue>
    </source>
</reference>
<dbReference type="Pfam" id="PF13672">
    <property type="entry name" value="PP2C_2"/>
    <property type="match status" value="1"/>
</dbReference>
<comment type="similarity">
    <text evidence="1">Belongs to the PP2C family.</text>
</comment>
<keyword evidence="4" id="KW-1185">Reference proteome</keyword>
<dbReference type="SMART" id="SM00331">
    <property type="entry name" value="PP2C_SIG"/>
    <property type="match status" value="1"/>
</dbReference>
<dbReference type="Proteomes" id="UP000077755">
    <property type="component" value="Chromosome 6"/>
</dbReference>
<dbReference type="InterPro" id="IPR001932">
    <property type="entry name" value="PPM-type_phosphatase-like_dom"/>
</dbReference>
<dbReference type="GO" id="GO:0004722">
    <property type="term" value="F:protein serine/threonine phosphatase activity"/>
    <property type="evidence" value="ECO:0007669"/>
    <property type="project" value="UniProtKB-EC"/>
</dbReference>
<organism evidence="3 4">
    <name type="scientific">Daucus carota subsp. sativus</name>
    <name type="common">Carrot</name>
    <dbReference type="NCBI Taxonomy" id="79200"/>
    <lineage>
        <taxon>Eukaryota</taxon>
        <taxon>Viridiplantae</taxon>
        <taxon>Streptophyta</taxon>
        <taxon>Embryophyta</taxon>
        <taxon>Tracheophyta</taxon>
        <taxon>Spermatophyta</taxon>
        <taxon>Magnoliopsida</taxon>
        <taxon>eudicotyledons</taxon>
        <taxon>Gunneridae</taxon>
        <taxon>Pentapetalae</taxon>
        <taxon>asterids</taxon>
        <taxon>campanulids</taxon>
        <taxon>Apiales</taxon>
        <taxon>Apiaceae</taxon>
        <taxon>Apioideae</taxon>
        <taxon>Scandiceae</taxon>
        <taxon>Daucinae</taxon>
        <taxon>Daucus</taxon>
        <taxon>Daucus sect. Daucus</taxon>
    </lineage>
</organism>
<dbReference type="PANTHER" id="PTHR12320:SF1">
    <property type="entry name" value="PROTEIN PHOSPHATASE PTC7 HOMOLOG"/>
    <property type="match status" value="1"/>
</dbReference>
<dbReference type="PANTHER" id="PTHR12320">
    <property type="entry name" value="PROTEIN PHOSPHATASE 2C"/>
    <property type="match status" value="1"/>
</dbReference>
<proteinExistence type="inferred from homology"/>
<evidence type="ECO:0000256" key="1">
    <source>
        <dbReference type="RuleBase" id="RU366020"/>
    </source>
</evidence>
<dbReference type="InterPro" id="IPR036457">
    <property type="entry name" value="PPM-type-like_dom_sf"/>
</dbReference>
<dbReference type="InterPro" id="IPR039123">
    <property type="entry name" value="PPTC7"/>
</dbReference>
<protein>
    <recommendedName>
        <fullName evidence="1">Protein phosphatase</fullName>
        <ecNumber evidence="1">3.1.3.16</ecNumber>
    </recommendedName>
</protein>
<comment type="catalytic activity">
    <reaction evidence="1">
        <text>O-phospho-L-threonyl-[protein] + H2O = L-threonyl-[protein] + phosphate</text>
        <dbReference type="Rhea" id="RHEA:47004"/>
        <dbReference type="Rhea" id="RHEA-COMP:11060"/>
        <dbReference type="Rhea" id="RHEA-COMP:11605"/>
        <dbReference type="ChEBI" id="CHEBI:15377"/>
        <dbReference type="ChEBI" id="CHEBI:30013"/>
        <dbReference type="ChEBI" id="CHEBI:43474"/>
        <dbReference type="ChEBI" id="CHEBI:61977"/>
        <dbReference type="EC" id="3.1.3.16"/>
    </reaction>
</comment>
<reference evidence="3" key="1">
    <citation type="journal article" date="2016" name="Nat. Genet.">
        <title>A high-quality carrot genome assembly provides new insights into carotenoid accumulation and asterid genome evolution.</title>
        <authorList>
            <person name="Iorizzo M."/>
            <person name="Ellison S."/>
            <person name="Senalik D."/>
            <person name="Zeng P."/>
            <person name="Satapoomin P."/>
            <person name="Huang J."/>
            <person name="Bowman M."/>
            <person name="Iovene M."/>
            <person name="Sanseverino W."/>
            <person name="Cavagnaro P."/>
            <person name="Yildiz M."/>
            <person name="Macko-Podgorni A."/>
            <person name="Moranska E."/>
            <person name="Grzebelus E."/>
            <person name="Grzebelus D."/>
            <person name="Ashrafi H."/>
            <person name="Zheng Z."/>
            <person name="Cheng S."/>
            <person name="Spooner D."/>
            <person name="Van Deynze A."/>
            <person name="Simon P."/>
        </authorList>
    </citation>
    <scope>NUCLEOTIDE SEQUENCE</scope>
    <source>
        <tissue evidence="3">Leaf</tissue>
    </source>
</reference>
<keyword evidence="1" id="KW-0904">Protein phosphatase</keyword>
<accession>A0AAF1B367</accession>
<evidence type="ECO:0000259" key="2">
    <source>
        <dbReference type="PROSITE" id="PS51746"/>
    </source>
</evidence>
<dbReference type="AlphaFoldDB" id="A0AAF1B367"/>